<evidence type="ECO:0000256" key="1">
    <source>
        <dbReference type="ARBA" id="ARBA00000085"/>
    </source>
</evidence>
<dbReference type="PROSITE" id="PS50110">
    <property type="entry name" value="RESPONSE_REGULATORY"/>
    <property type="match status" value="1"/>
</dbReference>
<keyword evidence="12" id="KW-0547">Nucleotide-binding</keyword>
<evidence type="ECO:0000259" key="11">
    <source>
        <dbReference type="PROSITE" id="PS50885"/>
    </source>
</evidence>
<evidence type="ECO:0000313" key="12">
    <source>
        <dbReference type="EMBL" id="MEF7612678.1"/>
    </source>
</evidence>
<keyword evidence="12" id="KW-0067">ATP-binding</keyword>
<evidence type="ECO:0000256" key="3">
    <source>
        <dbReference type="ARBA" id="ARBA00012438"/>
    </source>
</evidence>
<dbReference type="SMART" id="SM00304">
    <property type="entry name" value="HAMP"/>
    <property type="match status" value="1"/>
</dbReference>
<gene>
    <name evidence="12" type="ORF">V4F39_02070</name>
</gene>
<dbReference type="SMART" id="SM00448">
    <property type="entry name" value="REC"/>
    <property type="match status" value="1"/>
</dbReference>
<evidence type="ECO:0000259" key="10">
    <source>
        <dbReference type="PROSITE" id="PS50110"/>
    </source>
</evidence>
<dbReference type="Gene3D" id="1.10.287.130">
    <property type="match status" value="1"/>
</dbReference>
<sequence>MRPAVTSPSSLAPPPRLGYLQSRLLWIVLAVAAPLTVLLALSILDARRAAEHEAFTSLRQRADQAADRMFDMLEKTEHLLDFMASRQRLREMRRDACESMVAGVSGSNTFYTNIGLIDTGGVMVCSSAPSPGRTRFGDFAWFRAGFAADGIWLSDPLRGPISGRMVQYMTLAVRDASGAKVGLLAASIDLAPLNRALEPLVSPPGASVGIRKDAVFVTRLPQPERWMGRPVPATLLEPERLGDTQVRVGIGVDGTRRAFAVAPLPKYGLEAAAGMPEHAVYEEANAEALRRALAAALTIAVALIGASLAARRLAGSLRSIADTARRLHAGATDVRADATLPGEFGEVAVEFNRLMDRNDERAAQLVQSEQRAVRLRRFHETLSAVGQAIARQAAPAELYEEVCRACTQSGLATAAWISRPAQEDLRIVAQAPGAAAGLPVHWGQREAGVTRAAVRRRGPVQEACGEGVCVAAIPLLSADDVTGALTLRGDHGMRFDGELAQLLAALAREISFGLDLEKHRAERVALDAAKAESRAKTTFLSHVSHELRTPLNAVLGFSQLVRTKAEARADEEDREHLGHVLAAGRQLKALIDDLMDVSRIEVGELAVSMADVDVVGKLAGVLQLSRPVAELHRVSLHLEAGDASALVVRTDPVRLRQVLMNLVSNAIKYNRPGGHVWAGVQADARQVHIRIRDDGVGMAPAQLDGLFQAFNRLGRERSGIEGTGIGLVITRRLVELLGGRLAVESREGAGTTVAVTLPNEKPLGEAVPSVLGDLAAAPEAQPAEGLVLYIEDHPVNAVLVEQVLAQVPGVEVMVCATGEEGLRFAAECQPHLVLLDMQLPDIQGIEVLARLRSSARTASIRVIALSASAMPQEVEAALRAGAQAYWTKPIDFHQLRSGVAKVLREESARRQRAAASAQKKAGPEGPA</sequence>
<keyword evidence="5" id="KW-0808">Transferase</keyword>
<evidence type="ECO:0000313" key="13">
    <source>
        <dbReference type="Proteomes" id="UP001336250"/>
    </source>
</evidence>
<accession>A0AAW9Q935</accession>
<dbReference type="PANTHER" id="PTHR43047">
    <property type="entry name" value="TWO-COMPONENT HISTIDINE PROTEIN KINASE"/>
    <property type="match status" value="1"/>
</dbReference>
<dbReference type="CDD" id="cd00082">
    <property type="entry name" value="HisKA"/>
    <property type="match status" value="1"/>
</dbReference>
<dbReference type="SUPFAM" id="SSF55874">
    <property type="entry name" value="ATPase domain of HSP90 chaperone/DNA topoisomerase II/histidine kinase"/>
    <property type="match status" value="1"/>
</dbReference>
<dbReference type="CDD" id="cd12915">
    <property type="entry name" value="PDC2_DGC_like"/>
    <property type="match status" value="1"/>
</dbReference>
<keyword evidence="6" id="KW-0418">Kinase</keyword>
<dbReference type="SUPFAM" id="SSF52172">
    <property type="entry name" value="CheY-like"/>
    <property type="match status" value="1"/>
</dbReference>
<feature type="domain" description="HAMP" evidence="11">
    <location>
        <begin position="311"/>
        <end position="363"/>
    </location>
</feature>
<feature type="transmembrane region" description="Helical" evidence="8">
    <location>
        <begin position="292"/>
        <end position="310"/>
    </location>
</feature>
<evidence type="ECO:0000256" key="4">
    <source>
        <dbReference type="ARBA" id="ARBA00022553"/>
    </source>
</evidence>
<dbReference type="PANTHER" id="PTHR43047:SF72">
    <property type="entry name" value="OSMOSENSING HISTIDINE PROTEIN KINASE SLN1"/>
    <property type="match status" value="1"/>
</dbReference>
<keyword evidence="4 7" id="KW-0597">Phosphoprotein</keyword>
<dbReference type="GO" id="GO:0009927">
    <property type="term" value="F:histidine phosphotransfer kinase activity"/>
    <property type="evidence" value="ECO:0007669"/>
    <property type="project" value="TreeGrafter"/>
</dbReference>
<dbReference type="InterPro" id="IPR029016">
    <property type="entry name" value="GAF-like_dom_sf"/>
</dbReference>
<feature type="transmembrane region" description="Helical" evidence="8">
    <location>
        <begin position="24"/>
        <end position="44"/>
    </location>
</feature>
<comment type="subcellular location">
    <subcellularLocation>
        <location evidence="2">Cell inner membrane</location>
        <topology evidence="2">Multi-pass membrane protein</topology>
    </subcellularLocation>
</comment>
<dbReference type="Pfam" id="PF02518">
    <property type="entry name" value="HATPase_c"/>
    <property type="match status" value="1"/>
</dbReference>
<keyword evidence="8" id="KW-0472">Membrane</keyword>
<dbReference type="SMART" id="SM00388">
    <property type="entry name" value="HisKA"/>
    <property type="match status" value="1"/>
</dbReference>
<dbReference type="InterPro" id="IPR036097">
    <property type="entry name" value="HisK_dim/P_sf"/>
</dbReference>
<feature type="domain" description="Histidine kinase" evidence="9">
    <location>
        <begin position="542"/>
        <end position="761"/>
    </location>
</feature>
<evidence type="ECO:0000256" key="7">
    <source>
        <dbReference type="PROSITE-ProRule" id="PRU00169"/>
    </source>
</evidence>
<dbReference type="SMART" id="SM00387">
    <property type="entry name" value="HATPase_c"/>
    <property type="match status" value="1"/>
</dbReference>
<reference evidence="12 13" key="1">
    <citation type="submission" date="2024-02" db="EMBL/GenBank/DDBJ databases">
        <title>Genome sequence of Aquincola sp. MAHUQ-54.</title>
        <authorList>
            <person name="Huq M.A."/>
        </authorList>
    </citation>
    <scope>NUCLEOTIDE SEQUENCE [LARGE SCALE GENOMIC DNA]</scope>
    <source>
        <strain evidence="12 13">MAHUQ-54</strain>
    </source>
</reference>
<feature type="domain" description="Response regulatory" evidence="10">
    <location>
        <begin position="786"/>
        <end position="903"/>
    </location>
</feature>
<dbReference type="Gene3D" id="3.30.450.40">
    <property type="match status" value="1"/>
</dbReference>
<dbReference type="SUPFAM" id="SSF47384">
    <property type="entry name" value="Homodimeric domain of signal transducing histidine kinase"/>
    <property type="match status" value="1"/>
</dbReference>
<dbReference type="InterPro" id="IPR003660">
    <property type="entry name" value="HAMP_dom"/>
</dbReference>
<proteinExistence type="predicted"/>
<dbReference type="InterPro" id="IPR011006">
    <property type="entry name" value="CheY-like_superfamily"/>
</dbReference>
<dbReference type="Gene3D" id="3.30.565.10">
    <property type="entry name" value="Histidine kinase-like ATPase, C-terminal domain"/>
    <property type="match status" value="1"/>
</dbReference>
<dbReference type="CDD" id="cd12914">
    <property type="entry name" value="PDC1_DGC_like"/>
    <property type="match status" value="1"/>
</dbReference>
<dbReference type="Gene3D" id="3.30.450.20">
    <property type="entry name" value="PAS domain"/>
    <property type="match status" value="1"/>
</dbReference>
<dbReference type="Pfam" id="PF00072">
    <property type="entry name" value="Response_reg"/>
    <property type="match status" value="1"/>
</dbReference>
<dbReference type="Gene3D" id="6.10.340.10">
    <property type="match status" value="1"/>
</dbReference>
<dbReference type="PROSITE" id="PS50885">
    <property type="entry name" value="HAMP"/>
    <property type="match status" value="1"/>
</dbReference>
<dbReference type="GO" id="GO:0000155">
    <property type="term" value="F:phosphorelay sensor kinase activity"/>
    <property type="evidence" value="ECO:0007669"/>
    <property type="project" value="InterPro"/>
</dbReference>
<evidence type="ECO:0000259" key="9">
    <source>
        <dbReference type="PROSITE" id="PS50109"/>
    </source>
</evidence>
<dbReference type="EC" id="2.7.13.3" evidence="3"/>
<dbReference type="InterPro" id="IPR003594">
    <property type="entry name" value="HATPase_dom"/>
</dbReference>
<name>A0AAW9Q935_9BURK</name>
<dbReference type="Proteomes" id="UP001336250">
    <property type="component" value="Unassembled WGS sequence"/>
</dbReference>
<dbReference type="InterPro" id="IPR005467">
    <property type="entry name" value="His_kinase_dom"/>
</dbReference>
<organism evidence="12 13">
    <name type="scientific">Aquincola agrisoli</name>
    <dbReference type="NCBI Taxonomy" id="3119538"/>
    <lineage>
        <taxon>Bacteria</taxon>
        <taxon>Pseudomonadati</taxon>
        <taxon>Pseudomonadota</taxon>
        <taxon>Betaproteobacteria</taxon>
        <taxon>Burkholderiales</taxon>
        <taxon>Sphaerotilaceae</taxon>
        <taxon>Aquincola</taxon>
    </lineage>
</organism>
<keyword evidence="13" id="KW-1185">Reference proteome</keyword>
<feature type="modified residue" description="4-aspartylphosphate" evidence="7">
    <location>
        <position position="836"/>
    </location>
</feature>
<dbReference type="InterPro" id="IPR036890">
    <property type="entry name" value="HATPase_C_sf"/>
</dbReference>
<keyword evidence="8" id="KW-1133">Transmembrane helix</keyword>
<dbReference type="PROSITE" id="PS50109">
    <property type="entry name" value="HIS_KIN"/>
    <property type="match status" value="1"/>
</dbReference>
<dbReference type="InterPro" id="IPR004358">
    <property type="entry name" value="Sig_transdc_His_kin-like_C"/>
</dbReference>
<dbReference type="InterPro" id="IPR003661">
    <property type="entry name" value="HisK_dim/P_dom"/>
</dbReference>
<dbReference type="GO" id="GO:0005524">
    <property type="term" value="F:ATP binding"/>
    <property type="evidence" value="ECO:0007669"/>
    <property type="project" value="UniProtKB-KW"/>
</dbReference>
<dbReference type="InterPro" id="IPR001789">
    <property type="entry name" value="Sig_transdc_resp-reg_receiver"/>
</dbReference>
<dbReference type="AlphaFoldDB" id="A0AAW9Q935"/>
<evidence type="ECO:0000256" key="2">
    <source>
        <dbReference type="ARBA" id="ARBA00004429"/>
    </source>
</evidence>
<dbReference type="Gene3D" id="3.40.50.2300">
    <property type="match status" value="1"/>
</dbReference>
<evidence type="ECO:0000256" key="5">
    <source>
        <dbReference type="ARBA" id="ARBA00022679"/>
    </source>
</evidence>
<dbReference type="RefSeq" id="WP_332287575.1">
    <property type="nucleotide sequence ID" value="NZ_JAZIBG010000009.1"/>
</dbReference>
<dbReference type="CDD" id="cd06225">
    <property type="entry name" value="HAMP"/>
    <property type="match status" value="1"/>
</dbReference>
<comment type="catalytic activity">
    <reaction evidence="1">
        <text>ATP + protein L-histidine = ADP + protein N-phospho-L-histidine.</text>
        <dbReference type="EC" id="2.7.13.3"/>
    </reaction>
</comment>
<comment type="caution">
    <text evidence="12">The sequence shown here is derived from an EMBL/GenBank/DDBJ whole genome shotgun (WGS) entry which is preliminary data.</text>
</comment>
<evidence type="ECO:0000256" key="8">
    <source>
        <dbReference type="SAM" id="Phobius"/>
    </source>
</evidence>
<dbReference type="EMBL" id="JAZIBG010000009">
    <property type="protein sequence ID" value="MEF7612678.1"/>
    <property type="molecule type" value="Genomic_DNA"/>
</dbReference>
<dbReference type="GO" id="GO:0005886">
    <property type="term" value="C:plasma membrane"/>
    <property type="evidence" value="ECO:0007669"/>
    <property type="project" value="UniProtKB-SubCell"/>
</dbReference>
<dbReference type="CDD" id="cd00075">
    <property type="entry name" value="HATPase"/>
    <property type="match status" value="1"/>
</dbReference>
<dbReference type="FunFam" id="3.30.565.10:FF:000006">
    <property type="entry name" value="Sensor histidine kinase WalK"/>
    <property type="match status" value="1"/>
</dbReference>
<dbReference type="Pfam" id="PF00672">
    <property type="entry name" value="HAMP"/>
    <property type="match status" value="1"/>
</dbReference>
<evidence type="ECO:0000256" key="6">
    <source>
        <dbReference type="ARBA" id="ARBA00022777"/>
    </source>
</evidence>
<dbReference type="SUPFAM" id="SSF55781">
    <property type="entry name" value="GAF domain-like"/>
    <property type="match status" value="1"/>
</dbReference>
<dbReference type="Pfam" id="PF00512">
    <property type="entry name" value="HisKA"/>
    <property type="match status" value="1"/>
</dbReference>
<protein>
    <recommendedName>
        <fullName evidence="3">histidine kinase</fullName>
        <ecNumber evidence="3">2.7.13.3</ecNumber>
    </recommendedName>
</protein>
<dbReference type="PRINTS" id="PR00344">
    <property type="entry name" value="BCTRLSENSOR"/>
</dbReference>
<keyword evidence="8" id="KW-0812">Transmembrane</keyword>